<name>A0ACA9L2I7_9GLOM</name>
<dbReference type="Proteomes" id="UP000789860">
    <property type="component" value="Unassembled WGS sequence"/>
</dbReference>
<comment type="caution">
    <text evidence="1">The sequence shown here is derived from an EMBL/GenBank/DDBJ whole genome shotgun (WGS) entry which is preliminary data.</text>
</comment>
<reference evidence="1" key="1">
    <citation type="submission" date="2021-06" db="EMBL/GenBank/DDBJ databases">
        <authorList>
            <person name="Kallberg Y."/>
            <person name="Tangrot J."/>
            <person name="Rosling A."/>
        </authorList>
    </citation>
    <scope>NUCLEOTIDE SEQUENCE</scope>
    <source>
        <strain evidence="1">AU212A</strain>
    </source>
</reference>
<feature type="non-terminal residue" evidence="1">
    <location>
        <position position="1"/>
    </location>
</feature>
<organism evidence="1 2">
    <name type="scientific">Scutellospora calospora</name>
    <dbReference type="NCBI Taxonomy" id="85575"/>
    <lineage>
        <taxon>Eukaryota</taxon>
        <taxon>Fungi</taxon>
        <taxon>Fungi incertae sedis</taxon>
        <taxon>Mucoromycota</taxon>
        <taxon>Glomeromycotina</taxon>
        <taxon>Glomeromycetes</taxon>
        <taxon>Diversisporales</taxon>
        <taxon>Gigasporaceae</taxon>
        <taxon>Scutellospora</taxon>
    </lineage>
</organism>
<accession>A0ACA9L2I7</accession>
<sequence>ELKVVIYNMVQVKAKTLTRTQRFLLLYPDISVFQWSYKWLDGFMNYYNLNYDEKQQEFLSFVLFQRMKYEYSLNLISNMDETLLSFDLPNNFTIDETGARSISIRTCRYEKSNFIVVLGCMSDGSKLLPLILFKLKNVSRLEFLMGVKIRTNQKGWINTDEMLFWIENVWNYHAPHSVDPRSLLKLDLFHVWDDIDLTLIRLAFKCCGISNNHDGSEDIQIFDYNFSKANSSTSYIFSEEENSNESVENHEGSSKSDKNYEGSNQLIESCDNDEGFGQSSENNFISDFGDKNFDEHYNDLE</sequence>
<protein>
    <submittedName>
        <fullName evidence="1">8091_t:CDS:1</fullName>
    </submittedName>
</protein>
<evidence type="ECO:0000313" key="2">
    <source>
        <dbReference type="Proteomes" id="UP000789860"/>
    </source>
</evidence>
<evidence type="ECO:0000313" key="1">
    <source>
        <dbReference type="EMBL" id="CAG8503364.1"/>
    </source>
</evidence>
<keyword evidence="2" id="KW-1185">Reference proteome</keyword>
<proteinExistence type="predicted"/>
<dbReference type="EMBL" id="CAJVPM010003592">
    <property type="protein sequence ID" value="CAG8503364.1"/>
    <property type="molecule type" value="Genomic_DNA"/>
</dbReference>
<gene>
    <name evidence="1" type="ORF">SCALOS_LOCUS3343</name>
</gene>
<feature type="non-terminal residue" evidence="1">
    <location>
        <position position="301"/>
    </location>
</feature>